<dbReference type="Pfam" id="PF00297">
    <property type="entry name" value="Ribosomal_L3"/>
    <property type="match status" value="1"/>
</dbReference>
<evidence type="ECO:0000256" key="3">
    <source>
        <dbReference type="ARBA" id="ARBA00023274"/>
    </source>
</evidence>
<dbReference type="PROSITE" id="PS00474">
    <property type="entry name" value="RIBOSOMAL_L3"/>
    <property type="match status" value="1"/>
</dbReference>
<dbReference type="FunFam" id="2.40.30.10:FF:000351">
    <property type="entry name" value="Ribosomal protein L3"/>
    <property type="match status" value="1"/>
</dbReference>
<dbReference type="InterPro" id="IPR009000">
    <property type="entry name" value="Transl_B-barrel_sf"/>
</dbReference>
<dbReference type="Gene3D" id="4.10.960.10">
    <property type="entry name" value="Ribosomal protein L3, domain 3"/>
    <property type="match status" value="1"/>
</dbReference>
<name>A0AAN7Z0W5_9MYCE</name>
<dbReference type="PANTHER" id="PTHR11363:SF5">
    <property type="entry name" value="LARGE RIBOSOMAL SUBUNIT PROTEIN UL3"/>
    <property type="match status" value="1"/>
</dbReference>
<gene>
    <name evidence="6" type="ORF">RB653_005255</name>
</gene>
<keyword evidence="7" id="KW-1185">Reference proteome</keyword>
<dbReference type="PANTHER" id="PTHR11363">
    <property type="entry name" value="60S RIBOSOMAL PROTEIN L3-RELATED"/>
    <property type="match status" value="1"/>
</dbReference>
<proteinExistence type="inferred from homology"/>
<dbReference type="AlphaFoldDB" id="A0AAN7Z0W5"/>
<dbReference type="FunFam" id="3.30.1430.10:FF:000001">
    <property type="entry name" value="60S ribosomal protein L3"/>
    <property type="match status" value="1"/>
</dbReference>
<dbReference type="InterPro" id="IPR019926">
    <property type="entry name" value="Ribosomal_uL3_CS"/>
</dbReference>
<evidence type="ECO:0000256" key="5">
    <source>
        <dbReference type="SAM" id="MobiDB-lite"/>
    </source>
</evidence>
<keyword evidence="2 4" id="KW-0689">Ribosomal protein</keyword>
<dbReference type="InterPro" id="IPR044892">
    <property type="entry name" value="Ribosomal_L3_dom_3_arc_sf"/>
</dbReference>
<accession>A0AAN7Z0W5</accession>
<dbReference type="GO" id="GO:0006412">
    <property type="term" value="P:translation"/>
    <property type="evidence" value="ECO:0007669"/>
    <property type="project" value="InterPro"/>
</dbReference>
<sequence>MSHRKFEEENIFIQTLSIDAPRHGNLGFRPRKRASRHQGKVKSFPKDDRTQKVHLTAFMGYKAGMTHVVRDLEKPGSKMHKKEIVEAVTIIECPPMYIVGLVGYIETAQGLKTYKTVWAQHLSDNFRRRLYKNWYKSKSKKAFTKYVKQYETEEGKKSIEASLQAIKKRCSVIRVIAHTQIHKLKLTQKKAHVLEIQVNGGSVVEKVNFAVANFEKTVNVTGVFAENELIDVIGVTKGKGFNGVIKRWGVRKLPRKTHKGLRKVACIGAWHPSRVSTTVPRAGQLGYHHRVERNKKIYRIGQAQPEEGKQISTGKTEYDLTEKTINPMGGFAHYGMVKHEFLMLKGCVAGPRKRALTLRKSIVPSTTRAALEKIVVKFIDTTSKFGHGLHQTAEDKTRYFGVKKARTTTQN</sequence>
<evidence type="ECO:0000313" key="7">
    <source>
        <dbReference type="Proteomes" id="UP001344447"/>
    </source>
</evidence>
<protein>
    <recommendedName>
        <fullName evidence="8">60S ribosomal protein L3</fullName>
    </recommendedName>
</protein>
<dbReference type="Gene3D" id="3.30.1430.10">
    <property type="match status" value="1"/>
</dbReference>
<keyword evidence="3 4" id="KW-0687">Ribonucleoprotein</keyword>
<dbReference type="GO" id="GO:0003735">
    <property type="term" value="F:structural constituent of ribosome"/>
    <property type="evidence" value="ECO:0007669"/>
    <property type="project" value="InterPro"/>
</dbReference>
<dbReference type="FunFam" id="4.10.960.10:FF:000002">
    <property type="entry name" value="60S ribosomal protein L3"/>
    <property type="match status" value="1"/>
</dbReference>
<feature type="compositionally biased region" description="Basic residues" evidence="5">
    <location>
        <begin position="29"/>
        <end position="40"/>
    </location>
</feature>
<organism evidence="6 7">
    <name type="scientific">Dictyostelium firmibasis</name>
    <dbReference type="NCBI Taxonomy" id="79012"/>
    <lineage>
        <taxon>Eukaryota</taxon>
        <taxon>Amoebozoa</taxon>
        <taxon>Evosea</taxon>
        <taxon>Eumycetozoa</taxon>
        <taxon>Dictyostelia</taxon>
        <taxon>Dictyosteliales</taxon>
        <taxon>Dictyosteliaceae</taxon>
        <taxon>Dictyostelium</taxon>
    </lineage>
</organism>
<dbReference type="GO" id="GO:0022625">
    <property type="term" value="C:cytosolic large ribosomal subunit"/>
    <property type="evidence" value="ECO:0007669"/>
    <property type="project" value="TreeGrafter"/>
</dbReference>
<dbReference type="GO" id="GO:0003723">
    <property type="term" value="F:RNA binding"/>
    <property type="evidence" value="ECO:0007669"/>
    <property type="project" value="TreeGrafter"/>
</dbReference>
<dbReference type="SUPFAM" id="SSF50447">
    <property type="entry name" value="Translation proteins"/>
    <property type="match status" value="1"/>
</dbReference>
<comment type="caution">
    <text evidence="6">The sequence shown here is derived from an EMBL/GenBank/DDBJ whole genome shotgun (WGS) entry which is preliminary data.</text>
</comment>
<dbReference type="Proteomes" id="UP001344447">
    <property type="component" value="Unassembled WGS sequence"/>
</dbReference>
<dbReference type="EMBL" id="JAVFKY010000001">
    <property type="protein sequence ID" value="KAK5583657.1"/>
    <property type="molecule type" value="Genomic_DNA"/>
</dbReference>
<evidence type="ECO:0000313" key="6">
    <source>
        <dbReference type="EMBL" id="KAK5583657.1"/>
    </source>
</evidence>
<feature type="region of interest" description="Disordered" evidence="5">
    <location>
        <begin position="23"/>
        <end position="47"/>
    </location>
</feature>
<evidence type="ECO:0000256" key="4">
    <source>
        <dbReference type="RuleBase" id="RU003905"/>
    </source>
</evidence>
<comment type="similarity">
    <text evidence="1 4">Belongs to the universal ribosomal protein uL3 family.</text>
</comment>
<evidence type="ECO:0000256" key="1">
    <source>
        <dbReference type="ARBA" id="ARBA00006540"/>
    </source>
</evidence>
<evidence type="ECO:0000256" key="2">
    <source>
        <dbReference type="ARBA" id="ARBA00022980"/>
    </source>
</evidence>
<dbReference type="InterPro" id="IPR000597">
    <property type="entry name" value="Ribosomal_uL3"/>
</dbReference>
<dbReference type="Gene3D" id="2.40.30.10">
    <property type="entry name" value="Translation factors"/>
    <property type="match status" value="1"/>
</dbReference>
<dbReference type="InterPro" id="IPR045077">
    <property type="entry name" value="L3_arc_euk"/>
</dbReference>
<evidence type="ECO:0008006" key="8">
    <source>
        <dbReference type="Google" id="ProtNLM"/>
    </source>
</evidence>
<reference evidence="6 7" key="1">
    <citation type="submission" date="2023-11" db="EMBL/GenBank/DDBJ databases">
        <title>Dfirmibasis_genome.</title>
        <authorList>
            <person name="Edelbroek B."/>
            <person name="Kjellin J."/>
            <person name="Jerlstrom-Hultqvist J."/>
            <person name="Soderbom F."/>
        </authorList>
    </citation>
    <scope>NUCLEOTIDE SEQUENCE [LARGE SCALE GENOMIC DNA]</scope>
    <source>
        <strain evidence="6 7">TNS-C-14</strain>
    </source>
</reference>
<dbReference type="FunFam" id="2.40.30.10:FF:000079">
    <property type="entry name" value="60S ribosomal protein L3"/>
    <property type="match status" value="1"/>
</dbReference>